<comment type="subunit">
    <text evidence="1">Monomer.</text>
</comment>
<keyword evidence="2" id="KW-0813">Transport</keyword>
<dbReference type="AlphaFoldDB" id="A0A2S6H991"/>
<evidence type="ECO:0000256" key="5">
    <source>
        <dbReference type="SAM" id="SignalP"/>
    </source>
</evidence>
<dbReference type="RefSeq" id="WP_104430156.1">
    <property type="nucleotide sequence ID" value="NZ_PTIZ01000012.1"/>
</dbReference>
<organism evidence="6 7">
    <name type="scientific">Methylobacter tundripaludum</name>
    <dbReference type="NCBI Taxonomy" id="173365"/>
    <lineage>
        <taxon>Bacteria</taxon>
        <taxon>Pseudomonadati</taxon>
        <taxon>Pseudomonadota</taxon>
        <taxon>Gammaproteobacteria</taxon>
        <taxon>Methylococcales</taxon>
        <taxon>Methylococcaceae</taxon>
        <taxon>Methylobacter</taxon>
    </lineage>
</organism>
<dbReference type="GO" id="GO:0015031">
    <property type="term" value="P:protein transport"/>
    <property type="evidence" value="ECO:0007669"/>
    <property type="project" value="UniProtKB-KW"/>
</dbReference>
<dbReference type="InterPro" id="IPR029046">
    <property type="entry name" value="LolA/LolB/LppX"/>
</dbReference>
<dbReference type="InterPro" id="IPR004564">
    <property type="entry name" value="OM_lipoprot_carrier_LolA-like"/>
</dbReference>
<dbReference type="Proteomes" id="UP000240010">
    <property type="component" value="Unassembled WGS sequence"/>
</dbReference>
<dbReference type="SUPFAM" id="SSF89392">
    <property type="entry name" value="Prokaryotic lipoproteins and lipoprotein localization factors"/>
    <property type="match status" value="1"/>
</dbReference>
<name>A0A2S6H991_9GAMM</name>
<evidence type="ECO:0000256" key="1">
    <source>
        <dbReference type="ARBA" id="ARBA00011245"/>
    </source>
</evidence>
<accession>A0A2S6H991</accession>
<dbReference type="CDD" id="cd16325">
    <property type="entry name" value="LolA"/>
    <property type="match status" value="1"/>
</dbReference>
<evidence type="ECO:0000256" key="4">
    <source>
        <dbReference type="ARBA" id="ARBA00022927"/>
    </source>
</evidence>
<keyword evidence="6" id="KW-0449">Lipoprotein</keyword>
<dbReference type="Pfam" id="PF19574">
    <property type="entry name" value="LolA_3"/>
    <property type="match status" value="1"/>
</dbReference>
<sequence>MILIKALLLYCLAFGQAVAGEAVLTEIAARLAKTPITQGDFHQQKHLKVLHKPLISTGTFTYHQSKGVIWKTLTPVVSLLLVNESRLLTGQGEQAVPAAFGKVFKAMLGGDLAALTDGFAITGTDQKTVWQLALTPKDEMLKKIISTMVLSGDTELRWLEIREAGGNVTRITFENITHPAQLTDEQEADFERLSP</sequence>
<reference evidence="6 7" key="1">
    <citation type="submission" date="2018-02" db="EMBL/GenBank/DDBJ databases">
        <title>Subsurface microbial communities from deep shales in Ohio and West Virginia, USA.</title>
        <authorList>
            <person name="Wrighton K."/>
        </authorList>
    </citation>
    <scope>NUCLEOTIDE SEQUENCE [LARGE SCALE GENOMIC DNA]</scope>
    <source>
        <strain evidence="6 7">OWC-DMM</strain>
    </source>
</reference>
<keyword evidence="3 5" id="KW-0732">Signal</keyword>
<keyword evidence="4" id="KW-0653">Protein transport</keyword>
<gene>
    <name evidence="6" type="ORF">B0F87_112105</name>
</gene>
<comment type="caution">
    <text evidence="6">The sequence shown here is derived from an EMBL/GenBank/DDBJ whole genome shotgun (WGS) entry which is preliminary data.</text>
</comment>
<proteinExistence type="predicted"/>
<evidence type="ECO:0000256" key="2">
    <source>
        <dbReference type="ARBA" id="ARBA00022448"/>
    </source>
</evidence>
<dbReference type="EMBL" id="PTIZ01000012">
    <property type="protein sequence ID" value="PPK74054.1"/>
    <property type="molecule type" value="Genomic_DNA"/>
</dbReference>
<evidence type="ECO:0000313" key="6">
    <source>
        <dbReference type="EMBL" id="PPK74054.1"/>
    </source>
</evidence>
<evidence type="ECO:0000313" key="7">
    <source>
        <dbReference type="Proteomes" id="UP000240010"/>
    </source>
</evidence>
<dbReference type="Gene3D" id="2.50.20.10">
    <property type="entry name" value="Lipoprotein localisation LolA/LolB/LppX"/>
    <property type="match status" value="1"/>
</dbReference>
<evidence type="ECO:0000256" key="3">
    <source>
        <dbReference type="ARBA" id="ARBA00022729"/>
    </source>
</evidence>
<protein>
    <submittedName>
        <fullName evidence="6">Outer membrane lipoprotein-sorting protein</fullName>
    </submittedName>
</protein>
<feature type="chain" id="PRO_5015561625" evidence="5">
    <location>
        <begin position="20"/>
        <end position="195"/>
    </location>
</feature>
<feature type="signal peptide" evidence="5">
    <location>
        <begin position="1"/>
        <end position="19"/>
    </location>
</feature>